<gene>
    <name evidence="6" type="ORF">CCACVL1_24488</name>
</gene>
<dbReference type="STRING" id="210143.A0A1R3GPJ9"/>
<evidence type="ECO:0000256" key="5">
    <source>
        <dbReference type="SAM" id="Phobius"/>
    </source>
</evidence>
<organism evidence="6 7">
    <name type="scientific">Corchorus capsularis</name>
    <name type="common">Jute</name>
    <dbReference type="NCBI Taxonomy" id="210143"/>
    <lineage>
        <taxon>Eukaryota</taxon>
        <taxon>Viridiplantae</taxon>
        <taxon>Streptophyta</taxon>
        <taxon>Embryophyta</taxon>
        <taxon>Tracheophyta</taxon>
        <taxon>Spermatophyta</taxon>
        <taxon>Magnoliopsida</taxon>
        <taxon>eudicotyledons</taxon>
        <taxon>Gunneridae</taxon>
        <taxon>Pentapetalae</taxon>
        <taxon>rosids</taxon>
        <taxon>malvids</taxon>
        <taxon>Malvales</taxon>
        <taxon>Malvaceae</taxon>
        <taxon>Grewioideae</taxon>
        <taxon>Apeibeae</taxon>
        <taxon>Corchorus</taxon>
    </lineage>
</organism>
<keyword evidence="5" id="KW-1133">Transmembrane helix</keyword>
<feature type="transmembrane region" description="Helical" evidence="5">
    <location>
        <begin position="973"/>
        <end position="995"/>
    </location>
</feature>
<dbReference type="EMBL" id="AWWV01013804">
    <property type="protein sequence ID" value="OMO59986.1"/>
    <property type="molecule type" value="Genomic_DNA"/>
</dbReference>
<dbReference type="Proteomes" id="UP000188268">
    <property type="component" value="Unassembled WGS sequence"/>
</dbReference>
<dbReference type="OrthoDB" id="617191at2759"/>
<sequence length="1386" mass="152467">MRSSGMDVAHCYLEGNADAVEFCPHEGYQHLLAASTYTLQEGDQPSRAGSISLFDVNAEKGDLDMIHRVDTAGIFDIKWSPVGCNVGPLLAQADADGYLKIYSLESCSEGEKARGGFLNAVSGEKISSSMCLFLDWNPSATSISIGLSDGSVSVVSLEESAIETLQEWKAHDFELWTTCFDIQQPQLVYTGSDDCKLSCWDIRDSPSQLVFQNSKVHKMGVCCISKSPSDPNILLTGSYDENLRVWDLRSISRPVNETSVCLGGGVWRIKHHPSVSGLVLAACMHNGFAIVNTLGEKPEVVETYNQHASLAYGADWQKEKLLQGGKSKSTVVATCSFYDRLLRIWMPKNSNAAVDDIASNSRMNLLHEAILELDYGSASDCGDGEILYSGLQDGNHSFGVCINGAQGADCTNYNWTVDTVPPTAYITSTPFTNALNVSVNISFTESCSGGGGFKCSSVNDCNLLVYGSGQVVPSSLITLEPNLKYSLLVNISSATQFGRLILIMDRDFCTDAAGNSFTRSANSSFYVHFDRRSVFVELRTHVPEKLLELDSQIRTVQATNNNNNLKVYLYFSAPILNSSAEILSSLSISQGTLLPISGEDHGNRRFGFMVANISDLAIITISLKLNSTISRQGTLVSPVAPVTFLYDSERTAVTLSTTSHMRTRENNIPISIRFMKPVFGFNSSFISVSGGHLQSFHEISRSIYAAEIRADDDVVSVNVPENVTDDVAGNSNVASNILRVRHYCMPVISSVISIFTTVTFLFTCLAAGLLTISTASLQSVGAFSRPFSSLTSDPTRILFRSACHIQVFAMSRWLAVTLPVEYYEFTRSIEWSIPYFSLPWESGHVRPAMMGSIPSESSNSLLSRAYEREISHSLPPKQEAFANAIAAAVYGSPLTAMEYKSFFENQSMKPEAEFILDKLHSNGWRDFDRSLFWLAVIGGSLVLLHAFLLIILKFKKRDAEKKGSYGALIFPRFEILLVILALPCICQASTALVAGGTKSGVIVGILMLGIVAFLLLSLMLFLSVGITFGKLLQYKEVHREGQQFHWYQEIIRVTLGPGKRGQWTWKNEPNSIFLTMLGPLFEDLRGPPKYMVSQISGGNPSSSQSDRIIASDDETEDAEAPFIQKLFGILRIYYTLLESVRRVSLGILAGAYLNKWSSKTPVIILLSITSFQLFFIVLKKPFIKKKVQLVEIISLSCEVGMFASCFVLLQKKFSAGDETKIGIFMLMLFLLGFLAQMTAEWYALYEQTKKLDTSKSSFLTGLKIASVGFLLYFIPQKLMKSKFPVCRCGGDDTVEIPSDRHMSNSDSRSSGTPDKPWLKQLREMAKASFSRDGSKAPSDPSSSRTKWSGIWGTKRSGSSSVNSSSDIKSRSKGLYKDLEAIFASKS</sequence>
<feature type="compositionally biased region" description="Basic and acidic residues" evidence="4">
    <location>
        <begin position="1316"/>
        <end position="1325"/>
    </location>
</feature>
<evidence type="ECO:0000256" key="2">
    <source>
        <dbReference type="ARBA" id="ARBA00022737"/>
    </source>
</evidence>
<feature type="compositionally biased region" description="Low complexity" evidence="4">
    <location>
        <begin position="1356"/>
        <end position="1366"/>
    </location>
</feature>
<feature type="transmembrane region" description="Helical" evidence="5">
    <location>
        <begin position="1256"/>
        <end position="1274"/>
    </location>
</feature>
<dbReference type="InterPro" id="IPR015943">
    <property type="entry name" value="WD40/YVTN_repeat-like_dom_sf"/>
</dbReference>
<protein>
    <submittedName>
        <fullName evidence="6">Uncharacterized protein</fullName>
    </submittedName>
</protein>
<feature type="transmembrane region" description="Helical" evidence="5">
    <location>
        <begin position="1162"/>
        <end position="1183"/>
    </location>
</feature>
<comment type="caution">
    <text evidence="6">The sequence shown here is derived from an EMBL/GenBank/DDBJ whole genome shotgun (WGS) entry which is preliminary data.</text>
</comment>
<feature type="transmembrane region" description="Helical" evidence="5">
    <location>
        <begin position="1189"/>
        <end position="1209"/>
    </location>
</feature>
<feature type="transmembrane region" description="Helical" evidence="5">
    <location>
        <begin position="1221"/>
        <end position="1244"/>
    </location>
</feature>
<dbReference type="PROSITE" id="PS00678">
    <property type="entry name" value="WD_REPEATS_1"/>
    <property type="match status" value="1"/>
</dbReference>
<evidence type="ECO:0000313" key="6">
    <source>
        <dbReference type="EMBL" id="OMO59986.1"/>
    </source>
</evidence>
<dbReference type="PROSITE" id="PS50082">
    <property type="entry name" value="WD_REPEATS_2"/>
    <property type="match status" value="1"/>
</dbReference>
<dbReference type="PANTHER" id="PTHR34677:SF1">
    <property type="entry name" value="TRANSMEMBRANE PROTEIN"/>
    <property type="match status" value="1"/>
</dbReference>
<dbReference type="OMA" id="FRTACYI"/>
<evidence type="ECO:0000256" key="4">
    <source>
        <dbReference type="SAM" id="MobiDB-lite"/>
    </source>
</evidence>
<feature type="transmembrane region" description="Helical" evidence="5">
    <location>
        <begin position="931"/>
        <end position="952"/>
    </location>
</feature>
<dbReference type="Pfam" id="PF00400">
    <property type="entry name" value="WD40"/>
    <property type="match status" value="1"/>
</dbReference>
<accession>A0A1R3GPJ9</accession>
<keyword evidence="2" id="KW-0677">Repeat</keyword>
<evidence type="ECO:0000256" key="1">
    <source>
        <dbReference type="ARBA" id="ARBA00022574"/>
    </source>
</evidence>
<dbReference type="SMART" id="SM00320">
    <property type="entry name" value="WD40"/>
    <property type="match status" value="4"/>
</dbReference>
<proteinExistence type="predicted"/>
<dbReference type="Gene3D" id="2.130.10.10">
    <property type="entry name" value="YVTN repeat-like/Quinoprotein amine dehydrogenase"/>
    <property type="match status" value="1"/>
</dbReference>
<keyword evidence="5" id="KW-0812">Transmembrane</keyword>
<feature type="repeat" description="WD" evidence="3">
    <location>
        <begin position="214"/>
        <end position="250"/>
    </location>
</feature>
<dbReference type="PANTHER" id="PTHR34677">
    <property type="match status" value="1"/>
</dbReference>
<dbReference type="InterPro" id="IPR019775">
    <property type="entry name" value="WD40_repeat_CS"/>
</dbReference>
<keyword evidence="7" id="KW-1185">Reference proteome</keyword>
<keyword evidence="5" id="KW-0472">Membrane</keyword>
<feature type="region of interest" description="Disordered" evidence="4">
    <location>
        <begin position="1297"/>
        <end position="1371"/>
    </location>
</feature>
<evidence type="ECO:0000256" key="3">
    <source>
        <dbReference type="PROSITE-ProRule" id="PRU00221"/>
    </source>
</evidence>
<reference evidence="6 7" key="1">
    <citation type="submission" date="2013-09" db="EMBL/GenBank/DDBJ databases">
        <title>Corchorus capsularis genome sequencing.</title>
        <authorList>
            <person name="Alam M."/>
            <person name="Haque M.S."/>
            <person name="Islam M.S."/>
            <person name="Emdad E.M."/>
            <person name="Islam M.M."/>
            <person name="Ahmed B."/>
            <person name="Halim A."/>
            <person name="Hossen Q.M.M."/>
            <person name="Hossain M.Z."/>
            <person name="Ahmed R."/>
            <person name="Khan M.M."/>
            <person name="Islam R."/>
            <person name="Rashid M.M."/>
            <person name="Khan S.A."/>
            <person name="Rahman M.S."/>
            <person name="Alam M."/>
        </authorList>
    </citation>
    <scope>NUCLEOTIDE SEQUENCE [LARGE SCALE GENOMIC DNA]</scope>
    <source>
        <strain evidence="7">cv. CVL-1</strain>
        <tissue evidence="6">Whole seedling</tissue>
    </source>
</reference>
<name>A0A1R3GPJ9_COCAP</name>
<feature type="transmembrane region" description="Helical" evidence="5">
    <location>
        <begin position="1001"/>
        <end position="1029"/>
    </location>
</feature>
<dbReference type="InterPro" id="IPR036322">
    <property type="entry name" value="WD40_repeat_dom_sf"/>
</dbReference>
<dbReference type="PROSITE" id="PS50294">
    <property type="entry name" value="WD_REPEATS_REGION"/>
    <property type="match status" value="1"/>
</dbReference>
<evidence type="ECO:0000313" key="7">
    <source>
        <dbReference type="Proteomes" id="UP000188268"/>
    </source>
</evidence>
<keyword evidence="1 3" id="KW-0853">WD repeat</keyword>
<dbReference type="Gramene" id="OMO59986">
    <property type="protein sequence ID" value="OMO59986"/>
    <property type="gene ID" value="CCACVL1_24488"/>
</dbReference>
<dbReference type="SUPFAM" id="SSF50978">
    <property type="entry name" value="WD40 repeat-like"/>
    <property type="match status" value="1"/>
</dbReference>
<dbReference type="InterPro" id="IPR001680">
    <property type="entry name" value="WD40_rpt"/>
</dbReference>